<reference evidence="2" key="1">
    <citation type="submission" date="2016-10" db="EMBL/GenBank/DDBJ databases">
        <authorList>
            <person name="Varghese N."/>
            <person name="Submissions S."/>
        </authorList>
    </citation>
    <scope>NUCLEOTIDE SEQUENCE [LARGE SCALE GENOMIC DNA]</scope>
    <source>
        <strain evidence="2">ATCC 700689</strain>
    </source>
</reference>
<dbReference type="STRING" id="89065.SAMN05216605_12165"/>
<keyword evidence="2" id="KW-1185">Reference proteome</keyword>
<sequence>MSLNVKQNQAQSLQALLAAVNAHSTALDEKELPPDGHSYNELHRLVSEHLSAMLSKIEPTIEIDPHAGQTEAQRSSKTDPEGCLAVAKVVKAVFDRLSQSSLRALMETHTEGWREQLNGNAGSQAKVDQEMGNVALRCVENMVSSDRQYIKALLAPAAI</sequence>
<dbReference type="RefSeq" id="WP_074758185.1">
    <property type="nucleotide sequence ID" value="NZ_FNCO01000021.1"/>
</dbReference>
<protein>
    <submittedName>
        <fullName evidence="1">Uncharacterized protein</fullName>
    </submittedName>
</protein>
<gene>
    <name evidence="1" type="ORF">SAMN05216605_12165</name>
</gene>
<name>A0A1G8QUH0_9PSED</name>
<dbReference type="EMBL" id="FNCO01000021">
    <property type="protein sequence ID" value="SDJ08273.1"/>
    <property type="molecule type" value="Genomic_DNA"/>
</dbReference>
<accession>A0A1G8QUH0</accession>
<organism evidence="1 2">
    <name type="scientific">Pseudomonas abietaniphila</name>
    <dbReference type="NCBI Taxonomy" id="89065"/>
    <lineage>
        <taxon>Bacteria</taxon>
        <taxon>Pseudomonadati</taxon>
        <taxon>Pseudomonadota</taxon>
        <taxon>Gammaproteobacteria</taxon>
        <taxon>Pseudomonadales</taxon>
        <taxon>Pseudomonadaceae</taxon>
        <taxon>Pseudomonas</taxon>
    </lineage>
</organism>
<dbReference type="Proteomes" id="UP000182894">
    <property type="component" value="Unassembled WGS sequence"/>
</dbReference>
<evidence type="ECO:0000313" key="1">
    <source>
        <dbReference type="EMBL" id="SDJ08273.1"/>
    </source>
</evidence>
<dbReference type="OrthoDB" id="7017773at2"/>
<evidence type="ECO:0000313" key="2">
    <source>
        <dbReference type="Proteomes" id="UP000182894"/>
    </source>
</evidence>
<dbReference type="AlphaFoldDB" id="A0A1G8QUH0"/>
<proteinExistence type="predicted"/>